<dbReference type="EMBL" id="RDBE01000006">
    <property type="protein sequence ID" value="RLV49732.1"/>
    <property type="molecule type" value="Genomic_DNA"/>
</dbReference>
<evidence type="ECO:0000256" key="2">
    <source>
        <dbReference type="PROSITE-ProRule" id="PRU00703"/>
    </source>
</evidence>
<sequence length="608" mass="66173">MKEYADFLGTQSPYDALTADDLGRLVEHLQVEYFAAGSLIVRADEPALDHMWVVRTGAVEVVDRGRVVDQLGPGDTFGHISVLTGLPPALSVRALEDSLCLLLPDPRHLVHDPDRLRFSHFGTMISRQRLTGSGALDETPGSARTLMRSLVWSEANETVAEVARRITNAGHSGALVRGGGDASGDWGIVTDADFRRSVATGEVAPHDPIHTMATFPALSVSEEFSQAAAFSRMIDRGVHHLVVLDRHGAPEGILRAVDFASTDIRNPLLVRSQIESATSIDELRCAAKLVRPTLVELGDSSMTAAQVASLLAAIIDGLLRKLVTFHGLDDATSQLSLIVLGSMARREPLPNSDVDTALVWPDHVSDQQQKDLLERVEALLVDMESCGFRRCSNGANAVNPLFARSASSWAAAVTRWLENPAVPQALLLSSIVIDSRPLTEVALGRTVTDTLQRRERQVEFLAAFLREATAVKPPSGFVRDFVVDHRGHHRGQLDLKRGGLLPIAALGRWVAVVTGDTRGGTVDRLRRGHAAGLLTRDEADTLTAAFEQSYELLMKRDLAAIAGGTNPSTYVDPRELDTLTRRHLRETFRATASIQDDIANCWTTRLKL</sequence>
<dbReference type="CDD" id="cd00038">
    <property type="entry name" value="CAP_ED"/>
    <property type="match status" value="1"/>
</dbReference>
<dbReference type="PANTHER" id="PTHR43080">
    <property type="entry name" value="CBS DOMAIN-CONTAINING PROTEIN CBSX3, MITOCHONDRIAL"/>
    <property type="match status" value="1"/>
</dbReference>
<dbReference type="InterPro" id="IPR051257">
    <property type="entry name" value="Diverse_CBS-Domain"/>
</dbReference>
<dbReference type="AlphaFoldDB" id="A0A3L8P3W7"/>
<gene>
    <name evidence="5" type="ORF">D9V37_07415</name>
</gene>
<protein>
    <submittedName>
        <fullName evidence="5">CBS domain-containing protein</fullName>
    </submittedName>
</protein>
<dbReference type="Proteomes" id="UP000281708">
    <property type="component" value="Unassembled WGS sequence"/>
</dbReference>
<dbReference type="InterPro" id="IPR005105">
    <property type="entry name" value="GlnD_Uridyltrans_N"/>
</dbReference>
<dbReference type="SUPFAM" id="SSF81301">
    <property type="entry name" value="Nucleotidyltransferase"/>
    <property type="match status" value="1"/>
</dbReference>
<dbReference type="OrthoDB" id="9789996at2"/>
<evidence type="ECO:0000256" key="1">
    <source>
        <dbReference type="ARBA" id="ARBA00023122"/>
    </source>
</evidence>
<dbReference type="CDD" id="cd05401">
    <property type="entry name" value="NT_GlnE_GlnD_like"/>
    <property type="match status" value="1"/>
</dbReference>
<dbReference type="InterPro" id="IPR014710">
    <property type="entry name" value="RmlC-like_jellyroll"/>
</dbReference>
<evidence type="ECO:0000313" key="5">
    <source>
        <dbReference type="EMBL" id="RLV49732.1"/>
    </source>
</evidence>
<reference evidence="5 6" key="1">
    <citation type="submission" date="2018-10" db="EMBL/GenBank/DDBJ databases">
        <title>Marmoricola sp. 4Q3S-7 whole genome shotgun sequence.</title>
        <authorList>
            <person name="Li F."/>
        </authorList>
    </citation>
    <scope>NUCLEOTIDE SEQUENCE [LARGE SCALE GENOMIC DNA]</scope>
    <source>
        <strain evidence="5 6">4Q3S-7</strain>
    </source>
</reference>
<organism evidence="5 6">
    <name type="scientific">Nocardioides mangrovicus</name>
    <dbReference type="NCBI Taxonomy" id="2478913"/>
    <lineage>
        <taxon>Bacteria</taxon>
        <taxon>Bacillati</taxon>
        <taxon>Actinomycetota</taxon>
        <taxon>Actinomycetes</taxon>
        <taxon>Propionibacteriales</taxon>
        <taxon>Nocardioidaceae</taxon>
        <taxon>Nocardioides</taxon>
    </lineage>
</organism>
<dbReference type="Pfam" id="PF10335">
    <property type="entry name" value="DUF294_C"/>
    <property type="match status" value="1"/>
</dbReference>
<dbReference type="Pfam" id="PF00027">
    <property type="entry name" value="cNMP_binding"/>
    <property type="match status" value="1"/>
</dbReference>
<dbReference type="GO" id="GO:0008773">
    <property type="term" value="F:[protein-PII] uridylyltransferase activity"/>
    <property type="evidence" value="ECO:0007669"/>
    <property type="project" value="InterPro"/>
</dbReference>
<keyword evidence="1 2" id="KW-0129">CBS domain</keyword>
<dbReference type="InterPro" id="IPR018821">
    <property type="entry name" value="DUF294_put_nucleoTrafse_sb-bd"/>
</dbReference>
<proteinExistence type="predicted"/>
<dbReference type="SUPFAM" id="SSF54631">
    <property type="entry name" value="CBS-domain pair"/>
    <property type="match status" value="1"/>
</dbReference>
<dbReference type="Gene3D" id="3.10.580.10">
    <property type="entry name" value="CBS-domain"/>
    <property type="match status" value="1"/>
</dbReference>
<dbReference type="InterPro" id="IPR000644">
    <property type="entry name" value="CBS_dom"/>
</dbReference>
<dbReference type="PROSITE" id="PS51371">
    <property type="entry name" value="CBS"/>
    <property type="match status" value="1"/>
</dbReference>
<dbReference type="InterPro" id="IPR000595">
    <property type="entry name" value="cNMP-bd_dom"/>
</dbReference>
<dbReference type="PANTHER" id="PTHR43080:SF2">
    <property type="entry name" value="CBS DOMAIN-CONTAINING PROTEIN"/>
    <property type="match status" value="1"/>
</dbReference>
<feature type="domain" description="CBS" evidence="4">
    <location>
        <begin position="212"/>
        <end position="270"/>
    </location>
</feature>
<dbReference type="Pfam" id="PF00571">
    <property type="entry name" value="CBS"/>
    <property type="match status" value="1"/>
</dbReference>
<evidence type="ECO:0000259" key="4">
    <source>
        <dbReference type="PROSITE" id="PS51371"/>
    </source>
</evidence>
<dbReference type="InterPro" id="IPR043519">
    <property type="entry name" value="NT_sf"/>
</dbReference>
<evidence type="ECO:0000259" key="3">
    <source>
        <dbReference type="PROSITE" id="PS50042"/>
    </source>
</evidence>
<dbReference type="PROSITE" id="PS50042">
    <property type="entry name" value="CNMP_BINDING_3"/>
    <property type="match status" value="1"/>
</dbReference>
<dbReference type="RefSeq" id="WP_121805497.1">
    <property type="nucleotide sequence ID" value="NZ_RDBE01000006.1"/>
</dbReference>
<accession>A0A3L8P3W7</accession>
<keyword evidence="6" id="KW-1185">Reference proteome</keyword>
<feature type="domain" description="Cyclic nucleotide-binding" evidence="3">
    <location>
        <begin position="13"/>
        <end position="103"/>
    </location>
</feature>
<evidence type="ECO:0000313" key="6">
    <source>
        <dbReference type="Proteomes" id="UP000281708"/>
    </source>
</evidence>
<dbReference type="Gene3D" id="2.60.120.10">
    <property type="entry name" value="Jelly Rolls"/>
    <property type="match status" value="1"/>
</dbReference>
<name>A0A3L8P3W7_9ACTN</name>
<dbReference type="SMART" id="SM00100">
    <property type="entry name" value="cNMP"/>
    <property type="match status" value="1"/>
</dbReference>
<dbReference type="SUPFAM" id="SSF51206">
    <property type="entry name" value="cAMP-binding domain-like"/>
    <property type="match status" value="1"/>
</dbReference>
<dbReference type="InterPro" id="IPR018490">
    <property type="entry name" value="cNMP-bd_dom_sf"/>
</dbReference>
<dbReference type="InterPro" id="IPR046342">
    <property type="entry name" value="CBS_dom_sf"/>
</dbReference>
<dbReference type="Pfam" id="PF03445">
    <property type="entry name" value="DUF294"/>
    <property type="match status" value="1"/>
</dbReference>
<comment type="caution">
    <text evidence="5">The sequence shown here is derived from an EMBL/GenBank/DDBJ whole genome shotgun (WGS) entry which is preliminary data.</text>
</comment>